<evidence type="ECO:0000313" key="3">
    <source>
        <dbReference type="Proteomes" id="UP000001038"/>
    </source>
</evidence>
<dbReference type="Pfam" id="PF01419">
    <property type="entry name" value="Jacalin"/>
    <property type="match status" value="1"/>
</dbReference>
<dbReference type="InterPro" id="IPR036404">
    <property type="entry name" value="Jacalin-like_lectin_dom_sf"/>
</dbReference>
<proteinExistence type="predicted"/>
<dbReference type="InterPro" id="IPR053280">
    <property type="entry name" value="Aerolysin-like_pore-former"/>
</dbReference>
<dbReference type="Ensembl" id="ENSORLT00000046638.1">
    <property type="protein sequence ID" value="ENSORLP00000033938.1"/>
    <property type="gene ID" value="ENSORLG00000021877.1"/>
</dbReference>
<accession>A0A3B3HRK1</accession>
<keyword evidence="3" id="KW-1185">Reference proteome</keyword>
<dbReference type="PANTHER" id="PTHR34007">
    <property type="entry name" value="AEROLYSIN-LIKE PROTEIN-RELATED"/>
    <property type="match status" value="1"/>
</dbReference>
<name>A0A3B3HRK1_ORYLA</name>
<dbReference type="InterPro" id="IPR001229">
    <property type="entry name" value="Jacalin-like_lectin_dom"/>
</dbReference>
<dbReference type="Bgee" id="ENSORLG00000021877">
    <property type="expression patterns" value="Expressed in pharyngeal gill and 6 other cell types or tissues"/>
</dbReference>
<dbReference type="GeneTree" id="ENSGT00940000174934"/>
<dbReference type="Proteomes" id="UP000001038">
    <property type="component" value="Chromosome 19"/>
</dbReference>
<sequence>MSYEAPLIIVGGQGGYPFSFNGAETGSLLKKLDVWVGPTQVRCITVYMFDGVQKTYGTARVAGDKMVSFTFEDDEFFSSLSLWPNNTKTRLGDIKFTTSKNRAFDTGRQSDSQSDEEAMVPPTPVDVGSGLCFGVQGRSGTEIDAFGFLFIKVTNNYLRRAVFCTGSCCKTWKWPWRKRADSERRVKKNCRDVSSWSRQRLKKSSRTWRNRPTWNINSAQNCS</sequence>
<dbReference type="AlphaFoldDB" id="A0A3B3HRK1"/>
<reference evidence="2" key="3">
    <citation type="submission" date="2025-09" db="UniProtKB">
        <authorList>
            <consortium name="Ensembl"/>
        </authorList>
    </citation>
    <scope>IDENTIFICATION</scope>
    <source>
        <strain evidence="2">Hd-rR</strain>
    </source>
</reference>
<evidence type="ECO:0000259" key="1">
    <source>
        <dbReference type="PROSITE" id="PS51752"/>
    </source>
</evidence>
<dbReference type="Gene3D" id="2.100.10.30">
    <property type="entry name" value="Jacalin-like lectin domain"/>
    <property type="match status" value="1"/>
</dbReference>
<reference evidence="2 3" key="1">
    <citation type="journal article" date="2007" name="Nature">
        <title>The medaka draft genome and insights into vertebrate genome evolution.</title>
        <authorList>
            <person name="Kasahara M."/>
            <person name="Naruse K."/>
            <person name="Sasaki S."/>
            <person name="Nakatani Y."/>
            <person name="Qu W."/>
            <person name="Ahsan B."/>
            <person name="Yamada T."/>
            <person name="Nagayasu Y."/>
            <person name="Doi K."/>
            <person name="Kasai Y."/>
            <person name="Jindo T."/>
            <person name="Kobayashi D."/>
            <person name="Shimada A."/>
            <person name="Toyoda A."/>
            <person name="Kuroki Y."/>
            <person name="Fujiyama A."/>
            <person name="Sasaki T."/>
            <person name="Shimizu A."/>
            <person name="Asakawa S."/>
            <person name="Shimizu N."/>
            <person name="Hashimoto S."/>
            <person name="Yang J."/>
            <person name="Lee Y."/>
            <person name="Matsushima K."/>
            <person name="Sugano S."/>
            <person name="Sakaizumi M."/>
            <person name="Narita T."/>
            <person name="Ohishi K."/>
            <person name="Haga S."/>
            <person name="Ohta F."/>
            <person name="Nomoto H."/>
            <person name="Nogata K."/>
            <person name="Morishita T."/>
            <person name="Endo T."/>
            <person name="Shin-I T."/>
            <person name="Takeda H."/>
            <person name="Morishita S."/>
            <person name="Kohara Y."/>
        </authorList>
    </citation>
    <scope>NUCLEOTIDE SEQUENCE [LARGE SCALE GENOMIC DNA]</scope>
    <source>
        <strain evidence="2 3">Hd-rR</strain>
    </source>
</reference>
<dbReference type="InParanoid" id="A0A3B3HRK1"/>
<dbReference type="PROSITE" id="PS51752">
    <property type="entry name" value="JACALIN_LECTIN"/>
    <property type="match status" value="1"/>
</dbReference>
<dbReference type="PANTHER" id="PTHR34007:SF1">
    <property type="entry name" value="AEROLYSIN-LIKE PROTEIN-RELATED"/>
    <property type="match status" value="1"/>
</dbReference>
<organism evidence="2 3">
    <name type="scientific">Oryzias latipes</name>
    <name type="common">Japanese rice fish</name>
    <name type="synonym">Japanese killifish</name>
    <dbReference type="NCBI Taxonomy" id="8090"/>
    <lineage>
        <taxon>Eukaryota</taxon>
        <taxon>Metazoa</taxon>
        <taxon>Chordata</taxon>
        <taxon>Craniata</taxon>
        <taxon>Vertebrata</taxon>
        <taxon>Euteleostomi</taxon>
        <taxon>Actinopterygii</taxon>
        <taxon>Neopterygii</taxon>
        <taxon>Teleostei</taxon>
        <taxon>Neoteleostei</taxon>
        <taxon>Acanthomorphata</taxon>
        <taxon>Ovalentaria</taxon>
        <taxon>Atherinomorphae</taxon>
        <taxon>Beloniformes</taxon>
        <taxon>Adrianichthyidae</taxon>
        <taxon>Oryziinae</taxon>
        <taxon>Oryzias</taxon>
    </lineage>
</organism>
<feature type="domain" description="Jacalin-type lectin" evidence="1">
    <location>
        <begin position="4"/>
        <end position="152"/>
    </location>
</feature>
<protein>
    <recommendedName>
        <fullName evidence="1">Jacalin-type lectin domain-containing protein</fullName>
    </recommendedName>
</protein>
<dbReference type="SUPFAM" id="SSF51101">
    <property type="entry name" value="Mannose-binding lectins"/>
    <property type="match status" value="1"/>
</dbReference>
<reference evidence="2" key="2">
    <citation type="submission" date="2025-08" db="UniProtKB">
        <authorList>
            <consortium name="Ensembl"/>
        </authorList>
    </citation>
    <scope>IDENTIFICATION</scope>
    <source>
        <strain evidence="2">Hd-rR</strain>
    </source>
</reference>
<evidence type="ECO:0000313" key="2">
    <source>
        <dbReference type="Ensembl" id="ENSORLP00000033938.1"/>
    </source>
</evidence>